<evidence type="ECO:0000313" key="10">
    <source>
        <dbReference type="Proteomes" id="UP000466586"/>
    </source>
</evidence>
<reference evidence="9 10" key="1">
    <citation type="submission" date="2019-11" db="EMBL/GenBank/DDBJ databases">
        <title>Pedobacter sp. HMF7647 Genome sequencing and assembly.</title>
        <authorList>
            <person name="Kang H."/>
            <person name="Kim H."/>
            <person name="Joh K."/>
        </authorList>
    </citation>
    <scope>NUCLEOTIDE SEQUENCE [LARGE SCALE GENOMIC DNA]</scope>
    <source>
        <strain evidence="9 10">HMF7647</strain>
    </source>
</reference>
<feature type="transmembrane region" description="Helical" evidence="6">
    <location>
        <begin position="347"/>
        <end position="367"/>
    </location>
</feature>
<feature type="transmembrane region" description="Helical" evidence="6">
    <location>
        <begin position="682"/>
        <end position="706"/>
    </location>
</feature>
<feature type="transmembrane region" description="Helical" evidence="6">
    <location>
        <begin position="292"/>
        <end position="313"/>
    </location>
</feature>
<evidence type="ECO:0000256" key="6">
    <source>
        <dbReference type="SAM" id="Phobius"/>
    </source>
</evidence>
<dbReference type="RefSeq" id="WP_160844644.1">
    <property type="nucleotide sequence ID" value="NZ_WVHT01000004.1"/>
</dbReference>
<dbReference type="AlphaFoldDB" id="A0A7K1YA69"/>
<feature type="domain" description="ABC3 transporter permease C-terminal" evidence="7">
    <location>
        <begin position="685"/>
        <end position="797"/>
    </location>
</feature>
<evidence type="ECO:0000256" key="1">
    <source>
        <dbReference type="ARBA" id="ARBA00004651"/>
    </source>
</evidence>
<proteinExistence type="predicted"/>
<sequence length="805" mass="90069">MLKNHIKSALRNLQRYQYVSLINILGLTVGITCCLLILAFVLDELNYDRFHKNAQNIYRVERTFLNPDNKTISLELGAVAPPFAQLLQNDFKEIKSITSILPGGEATLQYNNKIFNERDFYFTDENLFNVFDVTLLKGNPLTALKEPYSIMLTEESAKKYFGDTDPINKLIKLNQQFTCKVTGVYQALPSNSHWHPELMMSFSTLRDSSIYGAEQLRTNWGNNSFYDYILLPENYNPKNLEAQFPAFIDRHVPDDANKASKWTSISLKKLTDIHLRSHKDSELEENGDIKRVYVFSIIGLLILIIACINYMNLATARSSLRAKEIGVRKVAGASKSELVAQFLSESVLICCFATLLSCVLTWLVLPWLNGIAGKSLTINNLLQAKIILPAIILPFIIGILSGIYPALFLSSFKPVKVLKGLIKTGERTLSMRKVLVVFQFAVSIILIISTVIVFQQLSYIQNKSLGFEKDRVLVISENAGLNNSYQSFKNDLLSNTAIKNVARSSRIPSGRLLDANGSQISNGNTLAPTKADIKYVTADEDFIPAYSVKIKAGRNFKGTDGSDTSSFILNESAVRALGLPSNESAIGKQFKYGDRTGQITGVINDFNFESLHQRILPLVLLNSRVRNDYNRISVKITGDPQTAISHIQNTWKKHLPEVPFEYNFLDDRFSDLYKSEKQQQTIFSLFACIAILIACLGLFGLSAFTITQRIKEIGIRKVLGASVVGIVQLLSIDFLLLVGIAALIAFPITWYAMKNWLSDFAYRIDIAWWVFLAASAIALIIAFATISFQAVKAAIANPVKSLRTE</sequence>
<dbReference type="InterPro" id="IPR050250">
    <property type="entry name" value="Macrolide_Exporter_MacB"/>
</dbReference>
<feature type="transmembrane region" description="Helical" evidence="6">
    <location>
        <begin position="21"/>
        <end position="42"/>
    </location>
</feature>
<comment type="subcellular location">
    <subcellularLocation>
        <location evidence="1">Cell membrane</location>
        <topology evidence="1">Multi-pass membrane protein</topology>
    </subcellularLocation>
</comment>
<dbReference type="Proteomes" id="UP000466586">
    <property type="component" value="Unassembled WGS sequence"/>
</dbReference>
<evidence type="ECO:0000259" key="8">
    <source>
        <dbReference type="Pfam" id="PF12704"/>
    </source>
</evidence>
<dbReference type="Pfam" id="PF02687">
    <property type="entry name" value="FtsX"/>
    <property type="match status" value="2"/>
</dbReference>
<feature type="transmembrane region" description="Helical" evidence="6">
    <location>
        <begin position="387"/>
        <end position="412"/>
    </location>
</feature>
<feature type="domain" description="MacB-like periplasmic core" evidence="8">
    <location>
        <begin position="441"/>
        <end position="637"/>
    </location>
</feature>
<comment type="caution">
    <text evidence="9">The sequence shown here is derived from an EMBL/GenBank/DDBJ whole genome shotgun (WGS) entry which is preliminary data.</text>
</comment>
<dbReference type="PANTHER" id="PTHR30572">
    <property type="entry name" value="MEMBRANE COMPONENT OF TRANSPORTER-RELATED"/>
    <property type="match status" value="1"/>
</dbReference>
<protein>
    <submittedName>
        <fullName evidence="9">FtsX-like permease family protein</fullName>
    </submittedName>
</protein>
<dbReference type="GO" id="GO:0005886">
    <property type="term" value="C:plasma membrane"/>
    <property type="evidence" value="ECO:0007669"/>
    <property type="project" value="UniProtKB-SubCell"/>
</dbReference>
<feature type="transmembrane region" description="Helical" evidence="6">
    <location>
        <begin position="433"/>
        <end position="454"/>
    </location>
</feature>
<evidence type="ECO:0000259" key="7">
    <source>
        <dbReference type="Pfam" id="PF02687"/>
    </source>
</evidence>
<accession>A0A7K1YA69</accession>
<evidence type="ECO:0000313" key="9">
    <source>
        <dbReference type="EMBL" id="MXV51476.1"/>
    </source>
</evidence>
<organism evidence="9 10">
    <name type="scientific">Hufsiella arboris</name>
    <dbReference type="NCBI Taxonomy" id="2695275"/>
    <lineage>
        <taxon>Bacteria</taxon>
        <taxon>Pseudomonadati</taxon>
        <taxon>Bacteroidota</taxon>
        <taxon>Sphingobacteriia</taxon>
        <taxon>Sphingobacteriales</taxon>
        <taxon>Sphingobacteriaceae</taxon>
        <taxon>Hufsiella</taxon>
    </lineage>
</organism>
<keyword evidence="10" id="KW-1185">Reference proteome</keyword>
<evidence type="ECO:0000256" key="2">
    <source>
        <dbReference type="ARBA" id="ARBA00022475"/>
    </source>
</evidence>
<feature type="domain" description="ABC3 transporter permease C-terminal" evidence="7">
    <location>
        <begin position="297"/>
        <end position="412"/>
    </location>
</feature>
<dbReference type="Pfam" id="PF12704">
    <property type="entry name" value="MacB_PCD"/>
    <property type="match status" value="2"/>
</dbReference>
<evidence type="ECO:0000256" key="3">
    <source>
        <dbReference type="ARBA" id="ARBA00022692"/>
    </source>
</evidence>
<keyword evidence="2" id="KW-1003">Cell membrane</keyword>
<gene>
    <name evidence="9" type="ORF">GS399_10890</name>
</gene>
<name>A0A7K1YA69_9SPHI</name>
<evidence type="ECO:0000256" key="5">
    <source>
        <dbReference type="ARBA" id="ARBA00023136"/>
    </source>
</evidence>
<feature type="transmembrane region" description="Helical" evidence="6">
    <location>
        <begin position="766"/>
        <end position="791"/>
    </location>
</feature>
<dbReference type="InterPro" id="IPR025857">
    <property type="entry name" value="MacB_PCD"/>
</dbReference>
<dbReference type="GO" id="GO:0022857">
    <property type="term" value="F:transmembrane transporter activity"/>
    <property type="evidence" value="ECO:0007669"/>
    <property type="project" value="TreeGrafter"/>
</dbReference>
<dbReference type="PANTHER" id="PTHR30572:SF18">
    <property type="entry name" value="ABC-TYPE MACROLIDE FAMILY EXPORT SYSTEM PERMEASE COMPONENT 2"/>
    <property type="match status" value="1"/>
</dbReference>
<dbReference type="InterPro" id="IPR003838">
    <property type="entry name" value="ABC3_permease_C"/>
</dbReference>
<keyword evidence="5 6" id="KW-0472">Membrane</keyword>
<feature type="domain" description="MacB-like periplasmic core" evidence="8">
    <location>
        <begin position="20"/>
        <end position="209"/>
    </location>
</feature>
<keyword evidence="4 6" id="KW-1133">Transmembrane helix</keyword>
<dbReference type="EMBL" id="WVHT01000004">
    <property type="protein sequence ID" value="MXV51476.1"/>
    <property type="molecule type" value="Genomic_DNA"/>
</dbReference>
<evidence type="ECO:0000256" key="4">
    <source>
        <dbReference type="ARBA" id="ARBA00022989"/>
    </source>
</evidence>
<keyword evidence="3 6" id="KW-0812">Transmembrane</keyword>
<feature type="transmembrane region" description="Helical" evidence="6">
    <location>
        <begin position="718"/>
        <end position="746"/>
    </location>
</feature>